<dbReference type="Pfam" id="PF24755">
    <property type="entry name" value="SpoVR_C"/>
    <property type="match status" value="1"/>
</dbReference>
<evidence type="ECO:0000313" key="5">
    <source>
        <dbReference type="Proteomes" id="UP000219068"/>
    </source>
</evidence>
<dbReference type="InterPro" id="IPR057008">
    <property type="entry name" value="SpoVR-like_C"/>
</dbReference>
<dbReference type="InterPro" id="IPR057270">
    <property type="entry name" value="Ycgb-like"/>
</dbReference>
<name>A0A285RLN2_9PROT</name>
<dbReference type="PANTHER" id="PTHR30029">
    <property type="entry name" value="STAGE V SPORULATION PROTEIN R"/>
    <property type="match status" value="1"/>
</dbReference>
<dbReference type="EMBL" id="OBMM01000001">
    <property type="protein sequence ID" value="SOB94599.1"/>
    <property type="molecule type" value="Genomic_DNA"/>
</dbReference>
<protein>
    <submittedName>
        <fullName evidence="4">Stage V sporulation protein R</fullName>
    </submittedName>
</protein>
<dbReference type="NCBIfam" id="NF008737">
    <property type="entry name" value="PRK11767.1"/>
    <property type="match status" value="1"/>
</dbReference>
<dbReference type="AlphaFoldDB" id="A0A285RLN2"/>
<evidence type="ECO:0000259" key="3">
    <source>
        <dbReference type="Pfam" id="PF24755"/>
    </source>
</evidence>
<sequence length="535" mass="62648">MTEKRTTKADMEKTAASDSAPGLLFSGADWDFNTLKATYDAIEDIAINELKLNVYPNQVEVITSEQMLDAYSSIGMPLMYHHWSFGKRFVRDDVMYRKGYQGLAYEIVINSNPCISYVMEENTIVMQALVIAHAAFGHNHFFKNNYLFKQWTDAEGILDYLQFAKRYIAKCEDRYGFDAVERVLDAAHALMEQGVNRYSHPEKPNLAEELERERERAKYEDETYNDLWRTLPQAEKDDEDLDEMRRKMRMEERRAQFGLPEENLLYFLEKNAPSMQLWEREILRIVRNIGQYFYPQKQTKMMNEGCACYVHYAIMNSLYDKGLISEGAMMEFIDYHSRVVFQAEYDDPRYSGFNPYALGFAMMQDIHRICVDPTEEDRKWFPDIAGNNEPVETLKEAWAHYRDESFILQFLSPKLMRDMRMFLIEDLSSSPHLEVAAIHDDNGYRKVRRALARMHDISVREPDMQVVDVDIRGNRQLYIQHTEHDGIRLEKSEAEMTLGYIGQLWGYGVTLQAVDHETGEILHEMDYTPEDLANA</sequence>
<proteinExistence type="predicted"/>
<keyword evidence="1" id="KW-0175">Coiled coil</keyword>
<evidence type="ECO:0000259" key="2">
    <source>
        <dbReference type="Pfam" id="PF04293"/>
    </source>
</evidence>
<feature type="coiled-coil region" evidence="1">
    <location>
        <begin position="207"/>
        <end position="254"/>
    </location>
</feature>
<evidence type="ECO:0000313" key="4">
    <source>
        <dbReference type="EMBL" id="SOB94599.1"/>
    </source>
</evidence>
<reference evidence="4 5" key="1">
    <citation type="submission" date="2017-08" db="EMBL/GenBank/DDBJ databases">
        <authorList>
            <person name="de Groot N.N."/>
        </authorList>
    </citation>
    <scope>NUCLEOTIDE SEQUENCE [LARGE SCALE GENOMIC DNA]</scope>
    <source>
        <strain evidence="4 5">USBA 78</strain>
    </source>
</reference>
<evidence type="ECO:0000256" key="1">
    <source>
        <dbReference type="SAM" id="Coils"/>
    </source>
</evidence>
<dbReference type="InterPro" id="IPR056174">
    <property type="entry name" value="SpoVR_N"/>
</dbReference>
<gene>
    <name evidence="4" type="ORF">SAMN05428964_1011128</name>
</gene>
<accession>A0A285RLN2</accession>
<dbReference type="Proteomes" id="UP000219068">
    <property type="component" value="Unassembled WGS sequence"/>
</dbReference>
<feature type="domain" description="SpoVR protein-like N-terminal" evidence="2">
    <location>
        <begin position="29"/>
        <end position="457"/>
    </location>
</feature>
<organism evidence="4 5">
    <name type="scientific">Thalassospira xiamenensis</name>
    <dbReference type="NCBI Taxonomy" id="220697"/>
    <lineage>
        <taxon>Bacteria</taxon>
        <taxon>Pseudomonadati</taxon>
        <taxon>Pseudomonadota</taxon>
        <taxon>Alphaproteobacteria</taxon>
        <taxon>Rhodospirillales</taxon>
        <taxon>Thalassospiraceae</taxon>
        <taxon>Thalassospira</taxon>
    </lineage>
</organism>
<dbReference type="RefSeq" id="WP_404969443.1">
    <property type="nucleotide sequence ID" value="NZ_JALLPZ010000001.1"/>
</dbReference>
<dbReference type="Pfam" id="PF04293">
    <property type="entry name" value="SpoVR"/>
    <property type="match status" value="1"/>
</dbReference>
<feature type="domain" description="SpoVR-like C-terminal" evidence="3">
    <location>
        <begin position="462"/>
        <end position="515"/>
    </location>
</feature>
<dbReference type="InterPro" id="IPR007390">
    <property type="entry name" value="Spore_V_R"/>
</dbReference>
<dbReference type="PANTHER" id="PTHR30029:SF2">
    <property type="entry name" value="STAGE V SPORULATION PROTEIN R"/>
    <property type="match status" value="1"/>
</dbReference>